<dbReference type="SUPFAM" id="SSF52402">
    <property type="entry name" value="Adenine nucleotide alpha hydrolases-like"/>
    <property type="match status" value="1"/>
</dbReference>
<dbReference type="Gene3D" id="3.40.50.12370">
    <property type="match status" value="1"/>
</dbReference>
<accession>A0A4R8DHU8</accession>
<dbReference type="EMBL" id="SODV01000002">
    <property type="protein sequence ID" value="TDW96706.1"/>
    <property type="molecule type" value="Genomic_DNA"/>
</dbReference>
<dbReference type="Proteomes" id="UP000294498">
    <property type="component" value="Unassembled WGS sequence"/>
</dbReference>
<dbReference type="RefSeq" id="WP_133997612.1">
    <property type="nucleotide sequence ID" value="NZ_SODV01000002.1"/>
</dbReference>
<evidence type="ECO:0008006" key="3">
    <source>
        <dbReference type="Google" id="ProtNLM"/>
    </source>
</evidence>
<reference evidence="1 2" key="1">
    <citation type="submission" date="2019-03" db="EMBL/GenBank/DDBJ databases">
        <title>Genomic Encyclopedia of Type Strains, Phase IV (KMG-IV): sequencing the most valuable type-strain genomes for metagenomic binning, comparative biology and taxonomic classification.</title>
        <authorList>
            <person name="Goeker M."/>
        </authorList>
    </citation>
    <scope>NUCLEOTIDE SEQUENCE [LARGE SCALE GENOMIC DNA]</scope>
    <source>
        <strain evidence="1 2">DSM 100059</strain>
    </source>
</reference>
<gene>
    <name evidence="1" type="ORF">EDB95_4542</name>
</gene>
<proteinExistence type="predicted"/>
<name>A0A4R8DHU8_9BACT</name>
<evidence type="ECO:0000313" key="1">
    <source>
        <dbReference type="EMBL" id="TDW96706.1"/>
    </source>
</evidence>
<sequence>MKKVLVHIEKGHYPQELLDFVGKMDPLGHIALTAAFLPESDYAGVAAATPDLPHHRQKLGDFCTDRGIRLGIHSDYHDFELPCLQSESRYADLMLLSARHFFETQASEQPNAWMREMLRDAECPVLLLPDNAPLPGELILAYDGSADSMYAIRQFAYLFPELMGVHATLVFISNNPEAQIPHAAGVREFCVTHYKRFRMLRLTMKPVEFYHTWIGMMTHPWLITGSYGRSFLSEMLSKSFSSEVIREHRIPVFVAHR</sequence>
<comment type="caution">
    <text evidence="1">The sequence shown here is derived from an EMBL/GenBank/DDBJ whole genome shotgun (WGS) entry which is preliminary data.</text>
</comment>
<protein>
    <recommendedName>
        <fullName evidence="3">Universal stress protein family protein</fullName>
    </recommendedName>
</protein>
<keyword evidence="2" id="KW-1185">Reference proteome</keyword>
<evidence type="ECO:0000313" key="2">
    <source>
        <dbReference type="Proteomes" id="UP000294498"/>
    </source>
</evidence>
<organism evidence="1 2">
    <name type="scientific">Dinghuibacter silviterrae</name>
    <dbReference type="NCBI Taxonomy" id="1539049"/>
    <lineage>
        <taxon>Bacteria</taxon>
        <taxon>Pseudomonadati</taxon>
        <taxon>Bacteroidota</taxon>
        <taxon>Chitinophagia</taxon>
        <taxon>Chitinophagales</taxon>
        <taxon>Chitinophagaceae</taxon>
        <taxon>Dinghuibacter</taxon>
    </lineage>
</organism>
<dbReference type="AlphaFoldDB" id="A0A4R8DHU8"/>
<dbReference type="OrthoDB" id="659195at2"/>